<dbReference type="SUPFAM" id="SSF75553">
    <property type="entry name" value="Smc hinge domain"/>
    <property type="match status" value="1"/>
</dbReference>
<evidence type="ECO:0000256" key="6">
    <source>
        <dbReference type="ARBA" id="ARBA00023242"/>
    </source>
</evidence>
<evidence type="ECO:0000256" key="4">
    <source>
        <dbReference type="ARBA" id="ARBA00022840"/>
    </source>
</evidence>
<keyword evidence="5 7" id="KW-0175">Coiled coil</keyword>
<feature type="coiled-coil region" evidence="7">
    <location>
        <begin position="988"/>
        <end position="1093"/>
    </location>
</feature>
<dbReference type="PANTHER" id="PTHR18937">
    <property type="entry name" value="STRUCTURAL MAINTENANCE OF CHROMOSOMES SMC FAMILY MEMBER"/>
    <property type="match status" value="1"/>
</dbReference>
<proteinExistence type="inferred from homology"/>
<evidence type="ECO:0000313" key="11">
    <source>
        <dbReference type="Proteomes" id="UP000827892"/>
    </source>
</evidence>
<comment type="subcellular location">
    <subcellularLocation>
        <location evidence="1">Nucleus</location>
    </subcellularLocation>
</comment>
<keyword evidence="6" id="KW-0539">Nucleus</keyword>
<evidence type="ECO:0000256" key="2">
    <source>
        <dbReference type="ARBA" id="ARBA00006005"/>
    </source>
</evidence>
<dbReference type="InterPro" id="IPR003395">
    <property type="entry name" value="RecF/RecN/SMC_N"/>
</dbReference>
<keyword evidence="4" id="KW-0067">ATP-binding</keyword>
<evidence type="ECO:0000256" key="1">
    <source>
        <dbReference type="ARBA" id="ARBA00004123"/>
    </source>
</evidence>
<evidence type="ECO:0000256" key="3">
    <source>
        <dbReference type="ARBA" id="ARBA00022741"/>
    </source>
</evidence>
<gene>
    <name evidence="10" type="ORF">L3Y34_000445</name>
</gene>
<sequence length="1658" mass="187798">MTSLIFPHSIVLLEFKCLSYLSPITRAHGASSCSWHRAGSQTISMSSRTTSNSSKFVQLLKGKFFRLLSPPSNTLKENGGQLSTAWKSSNHSSLPTAPRQTMSAAKRRAVSAEPTDPDGPEGPPVAVDMPDVNLSDDQRAMYKYKLNIADPLNEKNLEAEFELGKKTIEMQLNENDSLLDIVVGPKYKDFEADPDGKRVIIQDIIVHNFKSYKGSHQLGPFHKNLTMVMGPNGSGKSNIIDALLFVFGFKSKRIRAQSLVNLIHDDRIANSKETTTTIKMAKVEILFQQIEDIDEEKYVVSPGEAFVIARTITREGSSTYQLNNSNVQFRVIEQQLSKVHIDLTHNRFLILQGEVEAISQMKHTSGNRDEPGMLEYIEELVGTQRFVEPINQLSHLTALLELKVSQYHASCRQHAGHLEKFRAAMAAGVGYLNNQNAINMCKGLMIRGNIRYGMQMRQAAEEALIRRKDELDDVVYTATEARKALREKEREEREIDAELTELTKKKIDAEEEVAKLHDTGNQIRINVKSANSVLVKCEKEADKLKEELEQLREVPVAARVNIQNMQEELEQIRLKANEIDKSLTSNIQKYDNKIGKERGQTHEIEQEHKVATDAYSKAKSEYQLLLSEFNLKREDEENRQALADCEQKLKTEEAKMTGLQKELEATQEPYNEAKTNVTASETTLGTMRHHLTGVESRLQSTIDELNYLSHEDSQRNLRGKTTKVMYQLKESGKFTPFIGRLGDLAHVDEEYDAVMSTIFAGNLDFLVVKTHEDCIAAIDLLYKLKLPRASFFALEYGKTVNDQHMDKPTKLPGKRLFDKVQCKDPDIRRCYYSIMGDILLAKDMEEAVKLDKKGGGRFRVCTMKGGLIERSGALTGGGSVNRGRIQTSEIYQRYEAEEFTSTSTDSERNAHREKLVTRKEQFTRERKTMMEKIALEERNLASLKPILDSFGPKIAGLDEMIIETQGRINSHKLTIHSLTSRLDTAGDSTNAEQELRNMQARLNKLSETVQETEAVVARTGAKVTENARKFELIHDKLIRQNRVQLEEHQNRMKELEAEMAKDQALITNSPEQIRACEQKLAALKATIEDKSAAAGVRGRAEKEFNDIQLAEGTTRLDRTLNEWRAMNKEADAIKADRKLKEQEYQRALVEQKEKQVIYNETLDLVNETVAQVAQLEESLLPIDDNWLEPESLDSTVQYVRIGDPDFDDKVSEGALVMPNDVLAMIEPYREQYTLAVSEIHLESEIIAFVDKMTARKQNLEAQAESFRVQYDEKGISQYVMMVSFQMSEQTAARKYRAKLAAHRKKLNELRQARLSEFSEALAFLGTTTQMLYQLITNGGDASLKFVEEGKSSDPFSGGIKFSVRPAKKSWKVIQNLSGGEKTLASLCFVFAMHHFRATPLYVMDEIDAALDINNVRLIANYIKNSDRTRNAQFIIISLRNQMFDLGPRLVGIYKVDGCTGNVVVNPETVETSKRYTQKFLDQKRKEAYLRQKELEGAEDEQPEPSPVPGRRPRTPKFAAPLNLKDFGIGSSDEDESDEEDQQPIKSRIHAGIIRRIKDIALEEEDRTPSDSEYEESTIGGSYVEEDVQSEAPSAGRPVETDREGSYTNFDEEGDEPIRKKKRRKVAKEYEDASDLESTPTPTRDPSPVVQTRSRRSRL</sequence>
<dbReference type="GO" id="GO:0032991">
    <property type="term" value="C:protein-containing complex"/>
    <property type="evidence" value="ECO:0007669"/>
    <property type="project" value="UniProtKB-ARBA"/>
</dbReference>
<feature type="region of interest" description="Disordered" evidence="8">
    <location>
        <begin position="75"/>
        <end position="130"/>
    </location>
</feature>
<organism evidence="10 11">
    <name type="scientific">Caenorhabditis briggsae</name>
    <dbReference type="NCBI Taxonomy" id="6238"/>
    <lineage>
        <taxon>Eukaryota</taxon>
        <taxon>Metazoa</taxon>
        <taxon>Ecdysozoa</taxon>
        <taxon>Nematoda</taxon>
        <taxon>Chromadorea</taxon>
        <taxon>Rhabditida</taxon>
        <taxon>Rhabditina</taxon>
        <taxon>Rhabditomorpha</taxon>
        <taxon>Rhabditoidea</taxon>
        <taxon>Rhabditidae</taxon>
        <taxon>Peloderinae</taxon>
        <taxon>Caenorhabditis</taxon>
    </lineage>
</organism>
<feature type="compositionally biased region" description="Acidic residues" evidence="8">
    <location>
        <begin position="1561"/>
        <end position="1575"/>
    </location>
</feature>
<dbReference type="Gene3D" id="3.30.70.1620">
    <property type="match status" value="1"/>
</dbReference>
<dbReference type="Pfam" id="PF06470">
    <property type="entry name" value="SMC_hinge"/>
    <property type="match status" value="1"/>
</dbReference>
<evidence type="ECO:0000259" key="9">
    <source>
        <dbReference type="SMART" id="SM00968"/>
    </source>
</evidence>
<dbReference type="InterPro" id="IPR027417">
    <property type="entry name" value="P-loop_NTPase"/>
</dbReference>
<feature type="domain" description="SMC hinge" evidence="9">
    <location>
        <begin position="736"/>
        <end position="851"/>
    </location>
</feature>
<evidence type="ECO:0000256" key="7">
    <source>
        <dbReference type="SAM" id="Coils"/>
    </source>
</evidence>
<feature type="region of interest" description="Disordered" evidence="8">
    <location>
        <begin position="1493"/>
        <end position="1658"/>
    </location>
</feature>
<dbReference type="Proteomes" id="UP000827892">
    <property type="component" value="Chromosome III"/>
</dbReference>
<dbReference type="PANTHER" id="PTHR18937:SF172">
    <property type="entry name" value="STRUCTURAL MAINTENANCE OF CHROMOSOMES PROTEIN"/>
    <property type="match status" value="1"/>
</dbReference>
<dbReference type="GO" id="GO:0030261">
    <property type="term" value="P:chromosome condensation"/>
    <property type="evidence" value="ECO:0007669"/>
    <property type="project" value="UniProtKB-KW"/>
</dbReference>
<reference evidence="10 11" key="1">
    <citation type="submission" date="2022-05" db="EMBL/GenBank/DDBJ databases">
        <title>Chromosome-level reference genomes for two strains of Caenorhabditis briggsae: an improved platform for comparative genomics.</title>
        <authorList>
            <person name="Stevens L."/>
            <person name="Andersen E.C."/>
        </authorList>
    </citation>
    <scope>NUCLEOTIDE SEQUENCE [LARGE SCALE GENOMIC DNA]</scope>
    <source>
        <strain evidence="10">QX1410_ONT</strain>
        <tissue evidence="10">Whole-organism</tissue>
    </source>
</reference>
<feature type="coiled-coil region" evidence="7">
    <location>
        <begin position="1249"/>
        <end position="1312"/>
    </location>
</feature>
<evidence type="ECO:0000256" key="5">
    <source>
        <dbReference type="ARBA" id="ARBA00023054"/>
    </source>
</evidence>
<dbReference type="GO" id="GO:0005694">
    <property type="term" value="C:chromosome"/>
    <property type="evidence" value="ECO:0007669"/>
    <property type="project" value="InterPro"/>
</dbReference>
<dbReference type="Pfam" id="PF02463">
    <property type="entry name" value="SMC_N"/>
    <property type="match status" value="1"/>
</dbReference>
<dbReference type="InterPro" id="IPR010935">
    <property type="entry name" value="SMC_hinge"/>
</dbReference>
<comment type="similarity">
    <text evidence="2">Belongs to the SMC family. SMC4 subfamily.</text>
</comment>
<feature type="compositionally biased region" description="Acidic residues" evidence="8">
    <location>
        <begin position="1531"/>
        <end position="1541"/>
    </location>
</feature>
<feature type="compositionally biased region" description="Polar residues" evidence="8">
    <location>
        <begin position="75"/>
        <end position="103"/>
    </location>
</feature>
<dbReference type="InterPro" id="IPR036277">
    <property type="entry name" value="SMC_hinge_sf"/>
</dbReference>
<evidence type="ECO:0000313" key="10">
    <source>
        <dbReference type="EMBL" id="ULT99103.1"/>
    </source>
</evidence>
<keyword evidence="3" id="KW-0547">Nucleotide-binding</keyword>
<dbReference type="EMBL" id="CP090893">
    <property type="protein sequence ID" value="ULT99103.1"/>
    <property type="molecule type" value="Genomic_DNA"/>
</dbReference>
<feature type="coiled-coil region" evidence="7">
    <location>
        <begin position="478"/>
        <end position="582"/>
    </location>
</feature>
<dbReference type="SMART" id="SM00968">
    <property type="entry name" value="SMC_hinge"/>
    <property type="match status" value="1"/>
</dbReference>
<dbReference type="Gene3D" id="1.20.1060.20">
    <property type="match status" value="1"/>
</dbReference>
<accession>A0AAE9D9E0</accession>
<feature type="compositionally biased region" description="Polar residues" evidence="8">
    <location>
        <begin position="1635"/>
        <end position="1651"/>
    </location>
</feature>
<dbReference type="Gene3D" id="3.40.50.300">
    <property type="entry name" value="P-loop containing nucleotide triphosphate hydrolases"/>
    <property type="match status" value="2"/>
</dbReference>
<name>A0AAE9D9E0_CAEBR</name>
<dbReference type="SUPFAM" id="SSF52540">
    <property type="entry name" value="P-loop containing nucleoside triphosphate hydrolases"/>
    <property type="match status" value="1"/>
</dbReference>
<dbReference type="GO" id="GO:0005634">
    <property type="term" value="C:nucleus"/>
    <property type="evidence" value="ECO:0007669"/>
    <property type="project" value="UniProtKB-SubCell"/>
</dbReference>
<dbReference type="GO" id="GO:0005524">
    <property type="term" value="F:ATP binding"/>
    <property type="evidence" value="ECO:0007669"/>
    <property type="project" value="UniProtKB-KW"/>
</dbReference>
<protein>
    <recommendedName>
        <fullName evidence="9">SMC hinge domain-containing protein</fullName>
    </recommendedName>
</protein>
<evidence type="ECO:0000256" key="8">
    <source>
        <dbReference type="SAM" id="MobiDB-lite"/>
    </source>
</evidence>